<evidence type="ECO:0000313" key="3">
    <source>
        <dbReference type="EMBL" id="MBT2988199.1"/>
    </source>
</evidence>
<dbReference type="GO" id="GO:0016787">
    <property type="term" value="F:hydrolase activity"/>
    <property type="evidence" value="ECO:0007669"/>
    <property type="project" value="InterPro"/>
</dbReference>
<reference evidence="3 4" key="1">
    <citation type="submission" date="2021-05" db="EMBL/GenBank/DDBJ databases">
        <title>Genetic and Functional Diversity in Clade A Lucinid endosymbionts from the Bahamas.</title>
        <authorList>
            <person name="Giani N.M."/>
            <person name="Engel A.S."/>
            <person name="Campbell B.J."/>
        </authorList>
    </citation>
    <scope>NUCLEOTIDE SEQUENCE [LARGE SCALE GENOMIC DNA]</scope>
    <source>
        <strain evidence="3">LUC16012Gg_MoonRockCtena</strain>
    </source>
</reference>
<protein>
    <submittedName>
        <fullName evidence="3">Metallophosphoesterase</fullName>
    </submittedName>
</protein>
<proteinExistence type="predicted"/>
<keyword evidence="1" id="KW-0732">Signal</keyword>
<dbReference type="SUPFAM" id="SSF56300">
    <property type="entry name" value="Metallo-dependent phosphatases"/>
    <property type="match status" value="1"/>
</dbReference>
<comment type="caution">
    <text evidence="3">The sequence shown here is derived from an EMBL/GenBank/DDBJ whole genome shotgun (WGS) entry which is preliminary data.</text>
</comment>
<evidence type="ECO:0000256" key="1">
    <source>
        <dbReference type="SAM" id="SignalP"/>
    </source>
</evidence>
<organism evidence="3 4">
    <name type="scientific">Candidatus Thiodiazotropha taylori</name>
    <dbReference type="NCBI Taxonomy" id="2792791"/>
    <lineage>
        <taxon>Bacteria</taxon>
        <taxon>Pseudomonadati</taxon>
        <taxon>Pseudomonadota</taxon>
        <taxon>Gammaproteobacteria</taxon>
        <taxon>Chromatiales</taxon>
        <taxon>Sedimenticolaceae</taxon>
        <taxon>Candidatus Thiodiazotropha</taxon>
    </lineage>
</organism>
<gene>
    <name evidence="3" type="ORF">KME65_04485</name>
</gene>
<sequence length="351" mass="39163">MINKTLVKAISGCLLLLVSSQALSGDDRHEKEERESKDKGSFSFAMIGDVPYGVAPYADYPPFDNLIDEINKRKKLKWVIHTGDIKSGGSNCSDALFYDRLERYNKFSKPFIYTPGDNEWTDCHRVNAGEYQPLERLARLREIFFTNPGVTIGGKPMAVESQAFVPGFEEFPENVRWSKSDIMFAAVHVVGSNNGLKAFDAASSAVRGEADDLEVARRIEAAIHWINDTFDKAMEEDAPGVLIMMQANPKLEVGYALPGGADLTNARLGFNEILSVLEARTLAFGKPVVLAHGDSHYFRVDKPGLVENGFISNFTRVENFGSSRVHWVKITVNPKSEHVFKVRQMIIEANR</sequence>
<evidence type="ECO:0000259" key="2">
    <source>
        <dbReference type="Pfam" id="PF00149"/>
    </source>
</evidence>
<dbReference type="Pfam" id="PF00149">
    <property type="entry name" value="Metallophos"/>
    <property type="match status" value="1"/>
</dbReference>
<feature type="chain" id="PRO_5037344901" evidence="1">
    <location>
        <begin position="25"/>
        <end position="351"/>
    </location>
</feature>
<dbReference type="Gene3D" id="3.60.21.10">
    <property type="match status" value="1"/>
</dbReference>
<dbReference type="AlphaFoldDB" id="A0A944M6P6"/>
<accession>A0A944M6P6</accession>
<feature type="signal peptide" evidence="1">
    <location>
        <begin position="1"/>
        <end position="24"/>
    </location>
</feature>
<dbReference type="CDD" id="cd00838">
    <property type="entry name" value="MPP_superfamily"/>
    <property type="match status" value="1"/>
</dbReference>
<name>A0A944M6P6_9GAMM</name>
<dbReference type="InterPro" id="IPR004843">
    <property type="entry name" value="Calcineurin-like_PHP"/>
</dbReference>
<evidence type="ECO:0000313" key="4">
    <source>
        <dbReference type="Proteomes" id="UP000770889"/>
    </source>
</evidence>
<feature type="domain" description="Calcineurin-like phosphoesterase" evidence="2">
    <location>
        <begin position="44"/>
        <end position="155"/>
    </location>
</feature>
<dbReference type="EMBL" id="JAHHGM010000003">
    <property type="protein sequence ID" value="MBT2988199.1"/>
    <property type="molecule type" value="Genomic_DNA"/>
</dbReference>
<dbReference type="Proteomes" id="UP000770889">
    <property type="component" value="Unassembled WGS sequence"/>
</dbReference>
<dbReference type="InterPro" id="IPR029052">
    <property type="entry name" value="Metallo-depent_PP-like"/>
</dbReference>